<name>A0A8J2YSP2_9PROT</name>
<keyword evidence="10" id="KW-0406">Ion transport</keyword>
<evidence type="ECO:0000256" key="9">
    <source>
        <dbReference type="ARBA" id="ARBA00022989"/>
    </source>
</evidence>
<protein>
    <submittedName>
        <fullName evidence="14">K+/H+ antiporter</fullName>
    </submittedName>
</protein>
<dbReference type="Gene3D" id="1.20.1530.20">
    <property type="match status" value="1"/>
</dbReference>
<dbReference type="Gene3D" id="3.30.70.1450">
    <property type="entry name" value="Regulator of K+ conductance, C-terminal domain"/>
    <property type="match status" value="1"/>
</dbReference>
<dbReference type="NCBIfam" id="NF003716">
    <property type="entry name" value="PRK05326.1-3"/>
    <property type="match status" value="1"/>
</dbReference>
<keyword evidence="6" id="KW-0633">Potassium transport</keyword>
<feature type="transmembrane region" description="Helical" evidence="12">
    <location>
        <begin position="194"/>
        <end position="212"/>
    </location>
</feature>
<evidence type="ECO:0000256" key="3">
    <source>
        <dbReference type="ARBA" id="ARBA00022449"/>
    </source>
</evidence>
<dbReference type="GO" id="GO:0005886">
    <property type="term" value="C:plasma membrane"/>
    <property type="evidence" value="ECO:0007669"/>
    <property type="project" value="UniProtKB-SubCell"/>
</dbReference>
<evidence type="ECO:0000256" key="10">
    <source>
        <dbReference type="ARBA" id="ARBA00023065"/>
    </source>
</evidence>
<evidence type="ECO:0000256" key="7">
    <source>
        <dbReference type="ARBA" id="ARBA00022692"/>
    </source>
</evidence>
<dbReference type="Pfam" id="PF02080">
    <property type="entry name" value="TrkA_C"/>
    <property type="match status" value="1"/>
</dbReference>
<feature type="transmembrane region" description="Helical" evidence="12">
    <location>
        <begin position="48"/>
        <end position="71"/>
    </location>
</feature>
<feature type="transmembrane region" description="Helical" evidence="12">
    <location>
        <begin position="272"/>
        <end position="289"/>
    </location>
</feature>
<dbReference type="SUPFAM" id="SSF56176">
    <property type="entry name" value="FAD-binding/transporter-associated domain-like"/>
    <property type="match status" value="1"/>
</dbReference>
<feature type="transmembrane region" description="Helical" evidence="12">
    <location>
        <begin position="83"/>
        <end position="110"/>
    </location>
</feature>
<dbReference type="Pfam" id="PF03471">
    <property type="entry name" value="CorC_HlyC"/>
    <property type="match status" value="1"/>
</dbReference>
<evidence type="ECO:0000256" key="2">
    <source>
        <dbReference type="ARBA" id="ARBA00022448"/>
    </source>
</evidence>
<dbReference type="GO" id="GO:0015297">
    <property type="term" value="F:antiporter activity"/>
    <property type="evidence" value="ECO:0007669"/>
    <property type="project" value="UniProtKB-KW"/>
</dbReference>
<dbReference type="InterPro" id="IPR006153">
    <property type="entry name" value="Cation/H_exchanger_TM"/>
</dbReference>
<feature type="transmembrane region" description="Helical" evidence="12">
    <location>
        <begin position="333"/>
        <end position="350"/>
    </location>
</feature>
<dbReference type="EMBL" id="BMJQ01000005">
    <property type="protein sequence ID" value="GGF16540.1"/>
    <property type="molecule type" value="Genomic_DNA"/>
</dbReference>
<sequence length="608" mass="64972">MEQAHELVFIGSLLLLAGIVAGMLSTRVGAPLLLAFLGLGMVAGDDGLGLHFASTSTAYLIGSAALALILFDGGLHTRRRVFRLALGPSVVLASVGVAVTATVAGAAAVFLLQLGWLQGLLIGAIVSSTDAAAVFLLLHQRGRDINERVAATLETEAGFNDPFAVFLTTTLVTLASGHGDQSFAELLYYLAREALLGAAIGVGGGMLLVQLVNRLTLAGGLQPILAMAAALCLFAGTQLIDGSGFLAVYLAGLIAGNSRLKSSQTILRFHEGMAWLSQLVLFIMLGLLVTPHRLLPQAPAALGVALVVILAARPLAVWICLTPFRFTVQERLFIAWVGLRGAVPIFLAMIPTLARLPHSEVYFHVAFLVVLASLVLQGWTVAPAARWLRLEMPSDKRHGHRLDLEIAAAGSREISAYRVPAGAPALDRSFEQLPLPRRTRIIAVLRDGVVMNRAQLDRLQPNDVVLALTPPETLEMLDKLFAERRGPLAETALGDFVLDPNVPMATVVDLYGLPATLSDRAKTVGVFLRQRIGRRPVIGDRIHLGLVDLIVRALDDDRITEIGVVLEPERDPLDSVSIRRRLKRLAGGARRVVRRRRAAAGAGGPHSS</sequence>
<dbReference type="PANTHER" id="PTHR32507:SF7">
    <property type="entry name" value="K(+)_H(+) ANTIPORTER NHAP2"/>
    <property type="match status" value="1"/>
</dbReference>
<keyword evidence="11 12" id="KW-0472">Membrane</keyword>
<proteinExistence type="predicted"/>
<keyword evidence="7 12" id="KW-0812">Transmembrane</keyword>
<gene>
    <name evidence="14" type="ORF">GCM10011611_22880</name>
</gene>
<evidence type="ECO:0000256" key="11">
    <source>
        <dbReference type="ARBA" id="ARBA00023136"/>
    </source>
</evidence>
<dbReference type="AlphaFoldDB" id="A0A8J2YSP2"/>
<feature type="transmembrane region" description="Helical" evidence="12">
    <location>
        <begin position="116"/>
        <end position="138"/>
    </location>
</feature>
<evidence type="ECO:0000256" key="4">
    <source>
        <dbReference type="ARBA" id="ARBA00022475"/>
    </source>
</evidence>
<keyword evidence="5" id="KW-0997">Cell inner membrane</keyword>
<keyword evidence="4" id="KW-1003">Cell membrane</keyword>
<comment type="subcellular location">
    <subcellularLocation>
        <location evidence="1">Cell membrane</location>
        <topology evidence="1">Multi-pass membrane protein</topology>
    </subcellularLocation>
</comment>
<dbReference type="RefSeq" id="WP_189045730.1">
    <property type="nucleotide sequence ID" value="NZ_BMJQ01000005.1"/>
</dbReference>
<dbReference type="GO" id="GO:1902600">
    <property type="term" value="P:proton transmembrane transport"/>
    <property type="evidence" value="ECO:0007669"/>
    <property type="project" value="InterPro"/>
</dbReference>
<dbReference type="InterPro" id="IPR016169">
    <property type="entry name" value="FAD-bd_PCMH_sub2"/>
</dbReference>
<comment type="caution">
    <text evidence="14">The sequence shown here is derived from an EMBL/GenBank/DDBJ whole genome shotgun (WGS) entry which is preliminary data.</text>
</comment>
<dbReference type="SMART" id="SM01091">
    <property type="entry name" value="CorC_HlyC"/>
    <property type="match status" value="1"/>
</dbReference>
<evidence type="ECO:0000313" key="14">
    <source>
        <dbReference type="EMBL" id="GGF16540.1"/>
    </source>
</evidence>
<evidence type="ECO:0000313" key="15">
    <source>
        <dbReference type="Proteomes" id="UP000646365"/>
    </source>
</evidence>
<reference evidence="14" key="2">
    <citation type="submission" date="2020-09" db="EMBL/GenBank/DDBJ databases">
        <authorList>
            <person name="Sun Q."/>
            <person name="Zhou Y."/>
        </authorList>
    </citation>
    <scope>NUCLEOTIDE SEQUENCE</scope>
    <source>
        <strain evidence="14">CGMCC 1.15725</strain>
    </source>
</reference>
<dbReference type="PANTHER" id="PTHR32507">
    <property type="entry name" value="NA(+)/H(+) ANTIPORTER 1"/>
    <property type="match status" value="1"/>
</dbReference>
<evidence type="ECO:0000256" key="12">
    <source>
        <dbReference type="SAM" id="Phobius"/>
    </source>
</evidence>
<feature type="transmembrane region" description="Helical" evidence="12">
    <location>
        <begin position="301"/>
        <end position="321"/>
    </location>
</feature>
<feature type="transmembrane region" description="Helical" evidence="12">
    <location>
        <begin position="224"/>
        <end position="251"/>
    </location>
</feature>
<keyword evidence="2" id="KW-0813">Transport</keyword>
<dbReference type="SUPFAM" id="SSF116726">
    <property type="entry name" value="TrkA C-terminal domain-like"/>
    <property type="match status" value="1"/>
</dbReference>
<evidence type="ECO:0000256" key="8">
    <source>
        <dbReference type="ARBA" id="ARBA00022958"/>
    </source>
</evidence>
<dbReference type="GO" id="GO:0008324">
    <property type="term" value="F:monoatomic cation transmembrane transporter activity"/>
    <property type="evidence" value="ECO:0007669"/>
    <property type="project" value="InterPro"/>
</dbReference>
<feature type="domain" description="RCK C-terminal" evidence="13">
    <location>
        <begin position="402"/>
        <end position="483"/>
    </location>
</feature>
<dbReference type="Proteomes" id="UP000646365">
    <property type="component" value="Unassembled WGS sequence"/>
</dbReference>
<organism evidence="14 15">
    <name type="scientific">Aliidongia dinghuensis</name>
    <dbReference type="NCBI Taxonomy" id="1867774"/>
    <lineage>
        <taxon>Bacteria</taxon>
        <taxon>Pseudomonadati</taxon>
        <taxon>Pseudomonadota</taxon>
        <taxon>Alphaproteobacteria</taxon>
        <taxon>Rhodospirillales</taxon>
        <taxon>Dongiaceae</taxon>
        <taxon>Aliidongia</taxon>
    </lineage>
</organism>
<dbReference type="InterPro" id="IPR036721">
    <property type="entry name" value="RCK_C_sf"/>
</dbReference>
<evidence type="ECO:0000259" key="13">
    <source>
        <dbReference type="PROSITE" id="PS51202"/>
    </source>
</evidence>
<dbReference type="InterPro" id="IPR036318">
    <property type="entry name" value="FAD-bd_PCMH-like_sf"/>
</dbReference>
<dbReference type="InterPro" id="IPR038770">
    <property type="entry name" value="Na+/solute_symporter_sf"/>
</dbReference>
<dbReference type="Gene3D" id="3.30.465.10">
    <property type="match status" value="1"/>
</dbReference>
<evidence type="ECO:0000256" key="5">
    <source>
        <dbReference type="ARBA" id="ARBA00022519"/>
    </source>
</evidence>
<reference evidence="14" key="1">
    <citation type="journal article" date="2014" name="Int. J. Syst. Evol. Microbiol.">
        <title>Complete genome sequence of Corynebacterium casei LMG S-19264T (=DSM 44701T), isolated from a smear-ripened cheese.</title>
        <authorList>
            <consortium name="US DOE Joint Genome Institute (JGI-PGF)"/>
            <person name="Walter F."/>
            <person name="Albersmeier A."/>
            <person name="Kalinowski J."/>
            <person name="Ruckert C."/>
        </authorList>
    </citation>
    <scope>NUCLEOTIDE SEQUENCE</scope>
    <source>
        <strain evidence="14">CGMCC 1.15725</strain>
    </source>
</reference>
<keyword evidence="15" id="KW-1185">Reference proteome</keyword>
<dbReference type="Pfam" id="PF00999">
    <property type="entry name" value="Na_H_Exchanger"/>
    <property type="match status" value="1"/>
</dbReference>
<dbReference type="NCBIfam" id="NF003714">
    <property type="entry name" value="PRK05326.1-1"/>
    <property type="match status" value="1"/>
</dbReference>
<dbReference type="NCBIfam" id="NF003715">
    <property type="entry name" value="PRK05326.1-2"/>
    <property type="match status" value="1"/>
</dbReference>
<dbReference type="PROSITE" id="PS51202">
    <property type="entry name" value="RCK_C"/>
    <property type="match status" value="1"/>
</dbReference>
<keyword evidence="3" id="KW-0050">Antiport</keyword>
<dbReference type="InterPro" id="IPR005170">
    <property type="entry name" value="Transptr-assoc_dom"/>
</dbReference>
<dbReference type="GO" id="GO:0006813">
    <property type="term" value="P:potassium ion transport"/>
    <property type="evidence" value="ECO:0007669"/>
    <property type="project" value="UniProtKB-KW"/>
</dbReference>
<keyword evidence="9 12" id="KW-1133">Transmembrane helix</keyword>
<evidence type="ECO:0000256" key="6">
    <source>
        <dbReference type="ARBA" id="ARBA00022538"/>
    </source>
</evidence>
<feature type="transmembrane region" description="Helical" evidence="12">
    <location>
        <begin position="7"/>
        <end position="28"/>
    </location>
</feature>
<accession>A0A8J2YSP2</accession>
<feature type="transmembrane region" description="Helical" evidence="12">
    <location>
        <begin position="362"/>
        <end position="388"/>
    </location>
</feature>
<dbReference type="GO" id="GO:0050660">
    <property type="term" value="F:flavin adenine dinucleotide binding"/>
    <property type="evidence" value="ECO:0007669"/>
    <property type="project" value="InterPro"/>
</dbReference>
<dbReference type="InterPro" id="IPR006037">
    <property type="entry name" value="RCK_C"/>
</dbReference>
<evidence type="ECO:0000256" key="1">
    <source>
        <dbReference type="ARBA" id="ARBA00004651"/>
    </source>
</evidence>
<keyword evidence="8" id="KW-0630">Potassium</keyword>